<evidence type="ECO:0000313" key="2">
    <source>
        <dbReference type="EMBL" id="WXB92777.1"/>
    </source>
</evidence>
<proteinExistence type="predicted"/>
<dbReference type="InterPro" id="IPR002826">
    <property type="entry name" value="MptE-like"/>
</dbReference>
<dbReference type="EMBL" id="CP147404">
    <property type="protein sequence ID" value="WXB92777.1"/>
    <property type="molecule type" value="Genomic_DNA"/>
</dbReference>
<name>A0ABZ2N596_9BACI</name>
<evidence type="ECO:0000259" key="1">
    <source>
        <dbReference type="Pfam" id="PF01973"/>
    </source>
</evidence>
<dbReference type="Proteomes" id="UP001387364">
    <property type="component" value="Chromosome"/>
</dbReference>
<gene>
    <name evidence="2" type="ORF">WDJ61_16360</name>
</gene>
<dbReference type="Pfam" id="PF01973">
    <property type="entry name" value="MptE-like"/>
    <property type="match status" value="1"/>
</dbReference>
<dbReference type="RefSeq" id="WP_338751621.1">
    <property type="nucleotide sequence ID" value="NZ_CP147404.1"/>
</dbReference>
<keyword evidence="3" id="KW-1185">Reference proteome</keyword>
<evidence type="ECO:0000313" key="3">
    <source>
        <dbReference type="Proteomes" id="UP001387364"/>
    </source>
</evidence>
<accession>A0ABZ2N596</accession>
<protein>
    <submittedName>
        <fullName evidence="2">6-hydroxymethylpterin diphosphokinase MptE-like protein</fullName>
    </submittedName>
</protein>
<organism evidence="2 3">
    <name type="scientific">Bacillus kandeliae</name>
    <dbReference type="NCBI Taxonomy" id="3129297"/>
    <lineage>
        <taxon>Bacteria</taxon>
        <taxon>Bacillati</taxon>
        <taxon>Bacillota</taxon>
        <taxon>Bacilli</taxon>
        <taxon>Bacillales</taxon>
        <taxon>Bacillaceae</taxon>
        <taxon>Bacillus</taxon>
    </lineage>
</organism>
<dbReference type="PANTHER" id="PTHR41786">
    <property type="entry name" value="MOTILITY ACCESSORY FACTOR MAF"/>
    <property type="match status" value="1"/>
</dbReference>
<dbReference type="PANTHER" id="PTHR41786:SF1">
    <property type="entry name" value="6-HYDROXYMETHYLPTERIN DIPHOSPHOKINASE MPTE-LIKE DOMAIN-CONTAINING PROTEIN"/>
    <property type="match status" value="1"/>
</dbReference>
<feature type="domain" description="6-hydroxymethylpterin diphosphokinase MptE-like" evidence="1">
    <location>
        <begin position="184"/>
        <end position="355"/>
    </location>
</feature>
<sequence length="597" mass="69034">MKHIDNQELELEINTAFEVVQSKQNLPIMKVKGYLTNSKYDPKREASKIAEKNFKKHYIHILVGSSGGYIAEQLCEKLSNEDRLIIIEPNEKVFEESQNLGLFKNLQNETKVDFITGVQLEEIEKKLAIICNAYNNRIQLIISPNFEKIYPLFTKKIILLIKEMLMLNVVDKNTWSFFAEGWQENFMENLYFSFSSTPFNYFNKKFTHPVVIASGGPSLSKQLPLLKEYRDKVILLSAGSTINTLLQNELIPDAIVSIDGGIANYKHFEQLHQLDVPLFYAITLHKDILKMYEGSKVFFNNTSHLNISKLTNEVIENDIHDVIGGASVANYCLDIANQMTTGPICLIGQDLAYTDNSTHAAGNKGQKELDPQFIKDRKMFTVIGYGGEEVWTDYPFVSMKKGFEDYINYVHTLDQPSKIYNCTEGGVVIDGMEHILFQQFLSENCHTPISCSIKALLEEINYNRSQEEWNRFYERIHKEKFKNRKVINVSEEAVKILEKMDAENPVFQQSVNKKLSKLDKQLTRLLEDEFLLYLFGEVFKQVNNYFLEKENETEEETHLRIYHKSVVLYKGILDASQKAEKWYENLLSNIKKELATE</sequence>
<reference evidence="2 3" key="1">
    <citation type="submission" date="2024-02" db="EMBL/GenBank/DDBJ databases">
        <title>Seven novel Bacillus-like species.</title>
        <authorList>
            <person name="Liu G."/>
        </authorList>
    </citation>
    <scope>NUCLEOTIDE SEQUENCE [LARGE SCALE GENOMIC DNA]</scope>
    <source>
        <strain evidence="2 3">FJAT-52991</strain>
    </source>
</reference>